<feature type="compositionally biased region" description="Basic and acidic residues" evidence="1">
    <location>
        <begin position="478"/>
        <end position="487"/>
    </location>
</feature>
<feature type="region of interest" description="Disordered" evidence="1">
    <location>
        <begin position="139"/>
        <end position="169"/>
    </location>
</feature>
<feature type="compositionally biased region" description="Polar residues" evidence="1">
    <location>
        <begin position="141"/>
        <end position="156"/>
    </location>
</feature>
<proteinExistence type="predicted"/>
<sequence>MGTMAKSPTSLMASLSTSVALYDNQEPPKTLQDILLLAQSHYISHRYVPALTLYKLAVERHHSLPACCSLYALYTSTLNVPGLVRSDTKATQILIHALRIWTARRWSSSRLVDKGPKRLVDHDEFDELEEYFAQPRRPTRSQRCVASNNKATVSIQKKTKPHPSQMKDVAASIESEYRTPLHLANLDDANRIGVQDEASEIESECESDDCSEHDEDDDIDSCDSCEDCGGWDDGSEDEDEKDEEARRIGLATAEIEDIVQKICSMIQKGVLGLEEPVLVKAVSTLRIIERGLSKEAEAWKQELSRSKSMFSLNEPIESVNSTKPDLLLTQGIDLSFLNFSPEDDNGFPVALSRPVSSRPQELRHKNSTLSAKSIFSADSKSDPANAAIVGLPSGEREQDRAFCRAIRIRTMSTLGWVHQQKGEYNYGAQAYGVCSEIATTGKRPLNILQQQAIVHRQTCEALLKKEAKKPVVSAEPIQIREQRRSENRNFNQSQISSLTRSSSGMPHTSAPSTSASTPTLTSATTSTLASTPTIASYSDVSSPSSIASSDSGAMSIRGPGAISSLSAAIWGSGIFKSTLTMASNSETESSKSKPVRKLSRSKSMLLERKSSQVWALWTMPDLDASLRV</sequence>
<feature type="compositionally biased region" description="Low complexity" evidence="1">
    <location>
        <begin position="493"/>
        <end position="526"/>
    </location>
</feature>
<feature type="region of interest" description="Disordered" evidence="1">
    <location>
        <begin position="470"/>
        <end position="526"/>
    </location>
</feature>
<comment type="caution">
    <text evidence="2">The sequence shown here is derived from an EMBL/GenBank/DDBJ whole genome shotgun (WGS) entry which is preliminary data.</text>
</comment>
<dbReference type="Proteomes" id="UP000703661">
    <property type="component" value="Unassembled WGS sequence"/>
</dbReference>
<evidence type="ECO:0000313" key="2">
    <source>
        <dbReference type="EMBL" id="KAG0023338.1"/>
    </source>
</evidence>
<feature type="region of interest" description="Disordered" evidence="1">
    <location>
        <begin position="197"/>
        <end position="222"/>
    </location>
</feature>
<protein>
    <submittedName>
        <fullName evidence="2">Uncharacterized protein</fullName>
    </submittedName>
</protein>
<gene>
    <name evidence="2" type="ORF">BGZ80_009741</name>
</gene>
<reference evidence="2" key="1">
    <citation type="journal article" date="2020" name="Fungal Divers.">
        <title>Resolving the Mortierellaceae phylogeny through synthesis of multi-gene phylogenetics and phylogenomics.</title>
        <authorList>
            <person name="Vandepol N."/>
            <person name="Liber J."/>
            <person name="Desiro A."/>
            <person name="Na H."/>
            <person name="Kennedy M."/>
            <person name="Barry K."/>
            <person name="Grigoriev I.V."/>
            <person name="Miller A.N."/>
            <person name="O'Donnell K."/>
            <person name="Stajich J.E."/>
            <person name="Bonito G."/>
        </authorList>
    </citation>
    <scope>NUCLEOTIDE SEQUENCE</scope>
    <source>
        <strain evidence="2">NRRL 2769</strain>
    </source>
</reference>
<organism evidence="2 3">
    <name type="scientific">Entomortierella chlamydospora</name>
    <dbReference type="NCBI Taxonomy" id="101097"/>
    <lineage>
        <taxon>Eukaryota</taxon>
        <taxon>Fungi</taxon>
        <taxon>Fungi incertae sedis</taxon>
        <taxon>Mucoromycota</taxon>
        <taxon>Mortierellomycotina</taxon>
        <taxon>Mortierellomycetes</taxon>
        <taxon>Mortierellales</taxon>
        <taxon>Mortierellaceae</taxon>
        <taxon>Entomortierella</taxon>
    </lineage>
</organism>
<keyword evidence="3" id="KW-1185">Reference proteome</keyword>
<dbReference type="EMBL" id="JAAAID010000061">
    <property type="protein sequence ID" value="KAG0023338.1"/>
    <property type="molecule type" value="Genomic_DNA"/>
</dbReference>
<evidence type="ECO:0000313" key="3">
    <source>
        <dbReference type="Proteomes" id="UP000703661"/>
    </source>
</evidence>
<accession>A0A9P6T414</accession>
<dbReference type="AlphaFoldDB" id="A0A9P6T414"/>
<evidence type="ECO:0000256" key="1">
    <source>
        <dbReference type="SAM" id="MobiDB-lite"/>
    </source>
</evidence>
<name>A0A9P6T414_9FUNG</name>